<accession>A0A2P2QDM1</accession>
<name>A0A2P2QDM1_RHIMU</name>
<reference evidence="1" key="1">
    <citation type="submission" date="2018-02" db="EMBL/GenBank/DDBJ databases">
        <title>Rhizophora mucronata_Transcriptome.</title>
        <authorList>
            <person name="Meera S.P."/>
            <person name="Sreeshan A."/>
            <person name="Augustine A."/>
        </authorList>
    </citation>
    <scope>NUCLEOTIDE SEQUENCE</scope>
    <source>
        <tissue evidence="1">Leaf</tissue>
    </source>
</reference>
<dbReference type="EMBL" id="GGEC01084629">
    <property type="protein sequence ID" value="MBX65113.1"/>
    <property type="molecule type" value="Transcribed_RNA"/>
</dbReference>
<organism evidence="1">
    <name type="scientific">Rhizophora mucronata</name>
    <name type="common">Asiatic mangrove</name>
    <dbReference type="NCBI Taxonomy" id="61149"/>
    <lineage>
        <taxon>Eukaryota</taxon>
        <taxon>Viridiplantae</taxon>
        <taxon>Streptophyta</taxon>
        <taxon>Embryophyta</taxon>
        <taxon>Tracheophyta</taxon>
        <taxon>Spermatophyta</taxon>
        <taxon>Magnoliopsida</taxon>
        <taxon>eudicotyledons</taxon>
        <taxon>Gunneridae</taxon>
        <taxon>Pentapetalae</taxon>
        <taxon>rosids</taxon>
        <taxon>fabids</taxon>
        <taxon>Malpighiales</taxon>
        <taxon>Rhizophoraceae</taxon>
        <taxon>Rhizophora</taxon>
    </lineage>
</organism>
<protein>
    <submittedName>
        <fullName evidence="1">Uncharacterized protein</fullName>
    </submittedName>
</protein>
<dbReference type="AlphaFoldDB" id="A0A2P2QDM1"/>
<sequence>MVSTVECISPRSIMSIVSIHLQA</sequence>
<proteinExistence type="predicted"/>
<evidence type="ECO:0000313" key="1">
    <source>
        <dbReference type="EMBL" id="MBX65113.1"/>
    </source>
</evidence>